<feature type="transmembrane region" description="Helical" evidence="14">
    <location>
        <begin position="71"/>
        <end position="90"/>
    </location>
</feature>
<keyword evidence="4" id="KW-1003">Cell membrane</keyword>
<keyword evidence="12" id="KW-0902">Two-component regulatory system</keyword>
<keyword evidence="9 17" id="KW-0418">Kinase</keyword>
<dbReference type="Pfam" id="PF06580">
    <property type="entry name" value="His_kinase"/>
    <property type="match status" value="1"/>
</dbReference>
<dbReference type="Proteomes" id="UP000281112">
    <property type="component" value="Unassembled WGS sequence"/>
</dbReference>
<dbReference type="SUPFAM" id="SSF55781">
    <property type="entry name" value="GAF domain-like"/>
    <property type="match status" value="1"/>
</dbReference>
<evidence type="ECO:0000256" key="5">
    <source>
        <dbReference type="ARBA" id="ARBA00022553"/>
    </source>
</evidence>
<comment type="subcellular location">
    <subcellularLocation>
        <location evidence="2">Cell membrane</location>
        <topology evidence="2">Multi-pass membrane protein</topology>
    </subcellularLocation>
</comment>
<dbReference type="PANTHER" id="PTHR34220">
    <property type="entry name" value="SENSOR HISTIDINE KINASE YPDA"/>
    <property type="match status" value="1"/>
</dbReference>
<protein>
    <recommendedName>
        <fullName evidence="3">histidine kinase</fullName>
        <ecNumber evidence="3">2.7.13.3</ecNumber>
    </recommendedName>
</protein>
<keyword evidence="18" id="KW-1185">Reference proteome</keyword>
<keyword evidence="7 14" id="KW-0812">Transmembrane</keyword>
<evidence type="ECO:0000256" key="13">
    <source>
        <dbReference type="ARBA" id="ARBA00023136"/>
    </source>
</evidence>
<evidence type="ECO:0000256" key="14">
    <source>
        <dbReference type="SAM" id="Phobius"/>
    </source>
</evidence>
<evidence type="ECO:0000256" key="7">
    <source>
        <dbReference type="ARBA" id="ARBA00022692"/>
    </source>
</evidence>
<dbReference type="PANTHER" id="PTHR34220:SF10">
    <property type="entry name" value="SENSOR HISTIDINE KINASE BTSS"/>
    <property type="match status" value="1"/>
</dbReference>
<dbReference type="GO" id="GO:0005524">
    <property type="term" value="F:ATP binding"/>
    <property type="evidence" value="ECO:0007669"/>
    <property type="project" value="UniProtKB-KW"/>
</dbReference>
<dbReference type="OrthoDB" id="2514702at2"/>
<keyword evidence="13 14" id="KW-0472">Membrane</keyword>
<organism evidence="17 18">
    <name type="scientific">Vibrio viridaestus</name>
    <dbReference type="NCBI Taxonomy" id="2487322"/>
    <lineage>
        <taxon>Bacteria</taxon>
        <taxon>Pseudomonadati</taxon>
        <taxon>Pseudomonadota</taxon>
        <taxon>Gammaproteobacteria</taxon>
        <taxon>Vibrionales</taxon>
        <taxon>Vibrionaceae</taxon>
        <taxon>Vibrio</taxon>
    </lineage>
</organism>
<keyword evidence="11 14" id="KW-1133">Transmembrane helix</keyword>
<feature type="transmembrane region" description="Helical" evidence="14">
    <location>
        <begin position="165"/>
        <end position="191"/>
    </location>
</feature>
<feature type="transmembrane region" description="Helical" evidence="14">
    <location>
        <begin position="138"/>
        <end position="159"/>
    </location>
</feature>
<evidence type="ECO:0000256" key="12">
    <source>
        <dbReference type="ARBA" id="ARBA00023012"/>
    </source>
</evidence>
<dbReference type="Gene3D" id="3.30.565.10">
    <property type="entry name" value="Histidine kinase-like ATPase, C-terminal domain"/>
    <property type="match status" value="1"/>
</dbReference>
<keyword evidence="6" id="KW-0808">Transferase</keyword>
<evidence type="ECO:0000259" key="15">
    <source>
        <dbReference type="Pfam" id="PF06580"/>
    </source>
</evidence>
<dbReference type="EMBL" id="RJVQ01000004">
    <property type="protein sequence ID" value="RQW63072.1"/>
    <property type="molecule type" value="Genomic_DNA"/>
</dbReference>
<keyword evidence="10" id="KW-0067">ATP-binding</keyword>
<dbReference type="InterPro" id="IPR050640">
    <property type="entry name" value="Bact_2-comp_sensor_kinase"/>
</dbReference>
<evidence type="ECO:0000256" key="9">
    <source>
        <dbReference type="ARBA" id="ARBA00022777"/>
    </source>
</evidence>
<dbReference type="SUPFAM" id="SSF55874">
    <property type="entry name" value="ATPase domain of HSP90 chaperone/DNA topoisomerase II/histidine kinase"/>
    <property type="match status" value="1"/>
</dbReference>
<evidence type="ECO:0000313" key="17">
    <source>
        <dbReference type="EMBL" id="RQW63072.1"/>
    </source>
</evidence>
<dbReference type="GO" id="GO:0071555">
    <property type="term" value="P:cell wall organization"/>
    <property type="evidence" value="ECO:0007669"/>
    <property type="project" value="InterPro"/>
</dbReference>
<evidence type="ECO:0000256" key="3">
    <source>
        <dbReference type="ARBA" id="ARBA00012438"/>
    </source>
</evidence>
<evidence type="ECO:0000256" key="1">
    <source>
        <dbReference type="ARBA" id="ARBA00000085"/>
    </source>
</evidence>
<reference evidence="17 18" key="1">
    <citation type="submission" date="2018-11" db="EMBL/GenBank/DDBJ databases">
        <title>Vibrio LJC006 sp. nov., isolated from seawater during the bloom of the enteromorpha.</title>
        <authorList>
            <person name="Liang J."/>
        </authorList>
    </citation>
    <scope>NUCLEOTIDE SEQUENCE [LARGE SCALE GENOMIC DNA]</scope>
    <source>
        <strain evidence="17 18">LJC006</strain>
    </source>
</reference>
<gene>
    <name evidence="17" type="ORF">EES38_12245</name>
</gene>
<feature type="domain" description="Signal transduction histidine kinase 5TM receptor LytS transmembrane region" evidence="16">
    <location>
        <begin position="25"/>
        <end position="194"/>
    </location>
</feature>
<comment type="caution">
    <text evidence="17">The sequence shown here is derived from an EMBL/GenBank/DDBJ whole genome shotgun (WGS) entry which is preliminary data.</text>
</comment>
<accession>A0A3N9U153</accession>
<feature type="transmembrane region" description="Helical" evidence="14">
    <location>
        <begin position="12"/>
        <end position="35"/>
    </location>
</feature>
<dbReference type="Pfam" id="PF15714">
    <property type="entry name" value="SpoVT_C"/>
    <property type="match status" value="1"/>
</dbReference>
<feature type="transmembrane region" description="Helical" evidence="14">
    <location>
        <begin position="41"/>
        <end position="59"/>
    </location>
</feature>
<dbReference type="InterPro" id="IPR029016">
    <property type="entry name" value="GAF-like_dom_sf"/>
</dbReference>
<dbReference type="RefSeq" id="WP_124937472.1">
    <property type="nucleotide sequence ID" value="NZ_RJVQ01000004.1"/>
</dbReference>
<keyword evidence="8" id="KW-0547">Nucleotide-binding</keyword>
<name>A0A3N9U153_9VIBR</name>
<keyword evidence="5" id="KW-0597">Phosphoprotein</keyword>
<evidence type="ECO:0000256" key="11">
    <source>
        <dbReference type="ARBA" id="ARBA00022989"/>
    </source>
</evidence>
<evidence type="ECO:0000259" key="16">
    <source>
        <dbReference type="Pfam" id="PF07694"/>
    </source>
</evidence>
<dbReference type="GO" id="GO:0000155">
    <property type="term" value="F:phosphorelay sensor kinase activity"/>
    <property type="evidence" value="ECO:0007669"/>
    <property type="project" value="InterPro"/>
</dbReference>
<proteinExistence type="predicted"/>
<feature type="domain" description="Signal transduction histidine kinase internal region" evidence="15">
    <location>
        <begin position="366"/>
        <end position="444"/>
    </location>
</feature>
<dbReference type="AlphaFoldDB" id="A0A3N9U153"/>
<feature type="transmembrane region" description="Helical" evidence="14">
    <location>
        <begin position="102"/>
        <end position="126"/>
    </location>
</feature>
<comment type="catalytic activity">
    <reaction evidence="1">
        <text>ATP + protein L-histidine = ADP + protein N-phospho-L-histidine.</text>
        <dbReference type="EC" id="2.7.13.3"/>
    </reaction>
</comment>
<dbReference type="EC" id="2.7.13.3" evidence="3"/>
<evidence type="ECO:0000256" key="8">
    <source>
        <dbReference type="ARBA" id="ARBA00022741"/>
    </source>
</evidence>
<dbReference type="InterPro" id="IPR036890">
    <property type="entry name" value="HATPase_C_sf"/>
</dbReference>
<dbReference type="Gene3D" id="3.30.450.40">
    <property type="match status" value="1"/>
</dbReference>
<dbReference type="InterPro" id="IPR010559">
    <property type="entry name" value="Sig_transdc_His_kin_internal"/>
</dbReference>
<evidence type="ECO:0000256" key="2">
    <source>
        <dbReference type="ARBA" id="ARBA00004651"/>
    </source>
</evidence>
<dbReference type="InterPro" id="IPR011620">
    <property type="entry name" value="Sig_transdc_His_kinase_LytS_TM"/>
</dbReference>
<evidence type="ECO:0000313" key="18">
    <source>
        <dbReference type="Proteomes" id="UP000281112"/>
    </source>
</evidence>
<evidence type="ECO:0000256" key="6">
    <source>
        <dbReference type="ARBA" id="ARBA00022679"/>
    </source>
</evidence>
<evidence type="ECO:0000256" key="10">
    <source>
        <dbReference type="ARBA" id="ARBA00022840"/>
    </source>
</evidence>
<evidence type="ECO:0000256" key="4">
    <source>
        <dbReference type="ARBA" id="ARBA00022475"/>
    </source>
</evidence>
<dbReference type="GO" id="GO:0005886">
    <property type="term" value="C:plasma membrane"/>
    <property type="evidence" value="ECO:0007669"/>
    <property type="project" value="UniProtKB-SubCell"/>
</dbReference>
<sequence>MDIVLSLLQQMCVYLVLAYMLSKTPIFLPILNISPRLDVKLATYSLFSLFCILGTYFGLQVDDAIANTRAIGAVMGGLFGGPIVGVAVGLTGGLHRYSLGGFTDVACAVSTTAEGLIGGLFHLYFVLRGQKALLFNSWVVFAITLIAEITQMLLILLIAEPYDKAFSLVSTIAAPMIIANSVGAALFMSILQDRKTIFDQYSATFSRRALRIAERTVGILSEAFTNENADKVARIIYEETNVGAVAITDREKILAFIGIGDDHHLPNCPISSKSTIQSLDENRIIYLDGKEKSYQCSISSECKLGSVLIIPLRAGDRVIGTIKLYERKRKLFSSINIAMAEGIAELLSSQILYGEYQEKKILLSKAEIKLLQAQINPHFLFNALNTISAVIRKDPREARSLVQHLSQFFRSNLKQNVETVTLKEELEHVNSYLTIEQARFSDRLTVSIDIPDELSDITLPSFTLQPLVENAIKHGTANLLSDGQIKIYSKVTSLGHKIIVEDNAGTYSKPEKENSGLGMQIVSQRLIHYFGERSKLLVDFQPGQYTRMTFLLPFSQ</sequence>
<dbReference type="Pfam" id="PF07694">
    <property type="entry name" value="5TM-5TMR_LYT"/>
    <property type="match status" value="1"/>
</dbReference>